<keyword evidence="7" id="KW-0449">Lipoprotein</keyword>
<evidence type="ECO:0000313" key="10">
    <source>
        <dbReference type="EMBL" id="MFD2673373.1"/>
    </source>
</evidence>
<evidence type="ECO:0000313" key="11">
    <source>
        <dbReference type="Proteomes" id="UP001597497"/>
    </source>
</evidence>
<dbReference type="EMBL" id="JBHUMM010000043">
    <property type="protein sequence ID" value="MFD2673373.1"/>
    <property type="molecule type" value="Genomic_DNA"/>
</dbReference>
<dbReference type="Pfam" id="PF25198">
    <property type="entry name" value="Spore_GerAC_N"/>
    <property type="match status" value="1"/>
</dbReference>
<sequence length="411" mass="46428">MKVCHLTLCVLLMWTLTGCWDQIELEEQAYVVGIGLDKSEKQGTVKVTLQIANPEVGSAAKGSQTTEAPQEIVTFTSTDFISARHTANAFVTRSITFQLVSVIVVSEELAREEDFYQFLFATAKDKSIRRDVNLIVTSEKAEDFIRSVQSTLETRPHKFYQFMMDRGIVTGLIPKATIHRFLFTTEGDADLFLSMHATTKTADGKQGYEDEYLAGQIEQKGGSPSQFIGSGVFKEGKLIGYLNGEETRLSLLLDPTVKIKEIIATFKDPLSEQYRITVRIILSEKPTLDMQLKKEPAQIHAEIPIGIEILNIPSMVDYACNMKNQTLLKASIEDELNQKFAALIRKTQTTLKGEPFHWSLHARKAYLTQAAYQKADWFKMYPNMQIDIQTKVSINRFGKQIKLPSQDHIKD</sequence>
<gene>
    <name evidence="10" type="ORF">ACFSUC_17495</name>
</gene>
<dbReference type="Pfam" id="PF05504">
    <property type="entry name" value="Spore_GerAC"/>
    <property type="match status" value="1"/>
</dbReference>
<keyword evidence="11" id="KW-1185">Reference proteome</keyword>
<evidence type="ECO:0000256" key="7">
    <source>
        <dbReference type="ARBA" id="ARBA00023288"/>
    </source>
</evidence>
<keyword evidence="4" id="KW-0732">Signal</keyword>
<evidence type="ECO:0000259" key="9">
    <source>
        <dbReference type="Pfam" id="PF25198"/>
    </source>
</evidence>
<keyword evidence="5" id="KW-0472">Membrane</keyword>
<dbReference type="Proteomes" id="UP001597497">
    <property type="component" value="Unassembled WGS sequence"/>
</dbReference>
<feature type="domain" description="Spore germination GerAC-like C-terminal" evidence="8">
    <location>
        <begin position="229"/>
        <end position="398"/>
    </location>
</feature>
<dbReference type="InterPro" id="IPR046953">
    <property type="entry name" value="Spore_GerAC-like_C"/>
</dbReference>
<dbReference type="PANTHER" id="PTHR35789:SF1">
    <property type="entry name" value="SPORE GERMINATION PROTEIN B3"/>
    <property type="match status" value="1"/>
</dbReference>
<evidence type="ECO:0000256" key="6">
    <source>
        <dbReference type="ARBA" id="ARBA00023139"/>
    </source>
</evidence>
<dbReference type="InterPro" id="IPR057336">
    <property type="entry name" value="GerAC_N"/>
</dbReference>
<dbReference type="PROSITE" id="PS51257">
    <property type="entry name" value="PROKAR_LIPOPROTEIN"/>
    <property type="match status" value="1"/>
</dbReference>
<dbReference type="InterPro" id="IPR038501">
    <property type="entry name" value="Spore_GerAC_C_sf"/>
</dbReference>
<dbReference type="InterPro" id="IPR008844">
    <property type="entry name" value="Spore_GerAC-like"/>
</dbReference>
<organism evidence="10 11">
    <name type="scientific">Marinicrinis sediminis</name>
    <dbReference type="NCBI Taxonomy" id="1652465"/>
    <lineage>
        <taxon>Bacteria</taxon>
        <taxon>Bacillati</taxon>
        <taxon>Bacillota</taxon>
        <taxon>Bacilli</taxon>
        <taxon>Bacillales</taxon>
        <taxon>Paenibacillaceae</taxon>
    </lineage>
</organism>
<accession>A0ABW5REF8</accession>
<evidence type="ECO:0000256" key="3">
    <source>
        <dbReference type="ARBA" id="ARBA00022544"/>
    </source>
</evidence>
<dbReference type="NCBIfam" id="TIGR02887">
    <property type="entry name" value="spore_ger_x_C"/>
    <property type="match status" value="1"/>
</dbReference>
<keyword evidence="3" id="KW-0309">Germination</keyword>
<keyword evidence="6" id="KW-0564">Palmitate</keyword>
<comment type="caution">
    <text evidence="10">The sequence shown here is derived from an EMBL/GenBank/DDBJ whole genome shotgun (WGS) entry which is preliminary data.</text>
</comment>
<protein>
    <submittedName>
        <fullName evidence="10">Ger(X)C family spore germination protein</fullName>
    </submittedName>
</protein>
<evidence type="ECO:0000256" key="1">
    <source>
        <dbReference type="ARBA" id="ARBA00004635"/>
    </source>
</evidence>
<proteinExistence type="inferred from homology"/>
<dbReference type="PANTHER" id="PTHR35789">
    <property type="entry name" value="SPORE GERMINATION PROTEIN B3"/>
    <property type="match status" value="1"/>
</dbReference>
<comment type="similarity">
    <text evidence="2">Belongs to the GerABKC lipoprotein family.</text>
</comment>
<evidence type="ECO:0000259" key="8">
    <source>
        <dbReference type="Pfam" id="PF05504"/>
    </source>
</evidence>
<evidence type="ECO:0000256" key="5">
    <source>
        <dbReference type="ARBA" id="ARBA00023136"/>
    </source>
</evidence>
<name>A0ABW5REF8_9BACL</name>
<feature type="domain" description="Spore germination protein N-terminal" evidence="9">
    <location>
        <begin position="21"/>
        <end position="194"/>
    </location>
</feature>
<dbReference type="Gene3D" id="3.30.300.210">
    <property type="entry name" value="Nutrient germinant receptor protein C, domain 3"/>
    <property type="match status" value="1"/>
</dbReference>
<dbReference type="RefSeq" id="WP_379930940.1">
    <property type="nucleotide sequence ID" value="NZ_JBHUMM010000043.1"/>
</dbReference>
<evidence type="ECO:0000256" key="4">
    <source>
        <dbReference type="ARBA" id="ARBA00022729"/>
    </source>
</evidence>
<evidence type="ECO:0000256" key="2">
    <source>
        <dbReference type="ARBA" id="ARBA00007886"/>
    </source>
</evidence>
<comment type="subcellular location">
    <subcellularLocation>
        <location evidence="1">Membrane</location>
        <topology evidence="1">Lipid-anchor</topology>
    </subcellularLocation>
</comment>
<reference evidence="11" key="1">
    <citation type="journal article" date="2019" name="Int. J. Syst. Evol. Microbiol.">
        <title>The Global Catalogue of Microorganisms (GCM) 10K type strain sequencing project: providing services to taxonomists for standard genome sequencing and annotation.</title>
        <authorList>
            <consortium name="The Broad Institute Genomics Platform"/>
            <consortium name="The Broad Institute Genome Sequencing Center for Infectious Disease"/>
            <person name="Wu L."/>
            <person name="Ma J."/>
        </authorList>
    </citation>
    <scope>NUCLEOTIDE SEQUENCE [LARGE SCALE GENOMIC DNA]</scope>
    <source>
        <strain evidence="11">KCTC 33676</strain>
    </source>
</reference>